<dbReference type="Proteomes" id="UP000244855">
    <property type="component" value="Unassembled WGS sequence"/>
</dbReference>
<keyword evidence="3" id="KW-1185">Reference proteome</keyword>
<dbReference type="OrthoDB" id="10634607at2759"/>
<accession>A0A2V1D783</accession>
<dbReference type="EMBL" id="KZ805558">
    <property type="protein sequence ID" value="PVH93950.1"/>
    <property type="molecule type" value="Genomic_DNA"/>
</dbReference>
<evidence type="ECO:0000313" key="3">
    <source>
        <dbReference type="Proteomes" id="UP000244855"/>
    </source>
</evidence>
<organism evidence="2 3">
    <name type="scientific">Periconia macrospinosa</name>
    <dbReference type="NCBI Taxonomy" id="97972"/>
    <lineage>
        <taxon>Eukaryota</taxon>
        <taxon>Fungi</taxon>
        <taxon>Dikarya</taxon>
        <taxon>Ascomycota</taxon>
        <taxon>Pezizomycotina</taxon>
        <taxon>Dothideomycetes</taxon>
        <taxon>Pleosporomycetidae</taxon>
        <taxon>Pleosporales</taxon>
        <taxon>Massarineae</taxon>
        <taxon>Periconiaceae</taxon>
        <taxon>Periconia</taxon>
    </lineage>
</organism>
<reference evidence="2 3" key="1">
    <citation type="journal article" date="2018" name="Sci. Rep.">
        <title>Comparative genomics provides insights into the lifestyle and reveals functional heterogeneity of dark septate endophytic fungi.</title>
        <authorList>
            <person name="Knapp D.G."/>
            <person name="Nemeth J.B."/>
            <person name="Barry K."/>
            <person name="Hainaut M."/>
            <person name="Henrissat B."/>
            <person name="Johnson J."/>
            <person name="Kuo A."/>
            <person name="Lim J.H.P."/>
            <person name="Lipzen A."/>
            <person name="Nolan M."/>
            <person name="Ohm R.A."/>
            <person name="Tamas L."/>
            <person name="Grigoriev I.V."/>
            <person name="Spatafora J.W."/>
            <person name="Nagy L.G."/>
            <person name="Kovacs G.M."/>
        </authorList>
    </citation>
    <scope>NUCLEOTIDE SEQUENCE [LARGE SCALE GENOMIC DNA]</scope>
    <source>
        <strain evidence="2 3">DSE2036</strain>
    </source>
</reference>
<name>A0A2V1D783_9PLEO</name>
<gene>
    <name evidence="2" type="ORF">DM02DRAFT_732800</name>
</gene>
<evidence type="ECO:0000313" key="2">
    <source>
        <dbReference type="EMBL" id="PVH93950.1"/>
    </source>
</evidence>
<sequence>MRLLQYDEDGKLSVTADSIREDAIPPYAILSHSQPAAAVVIPRQQRLVARLVRCGLPGFRSSYEVAVGMDRRNSKERAGVQPGDAAAAQLLTRRSIVVEETTGYATHPAVTKGWADEVRIQLHLSMTLQDNGTITIDWTGQLYEGNSENTDDLEQTKNGSFDVRKNESRDFAPHLDNHGTGSRDTGDIALTLWNNTKP</sequence>
<protein>
    <submittedName>
        <fullName evidence="2">Uncharacterized protein</fullName>
    </submittedName>
</protein>
<dbReference type="AlphaFoldDB" id="A0A2V1D783"/>
<feature type="compositionally biased region" description="Basic and acidic residues" evidence="1">
    <location>
        <begin position="163"/>
        <end position="177"/>
    </location>
</feature>
<feature type="region of interest" description="Disordered" evidence="1">
    <location>
        <begin position="163"/>
        <end position="186"/>
    </location>
</feature>
<proteinExistence type="predicted"/>
<evidence type="ECO:0000256" key="1">
    <source>
        <dbReference type="SAM" id="MobiDB-lite"/>
    </source>
</evidence>